<dbReference type="SUPFAM" id="SSF161098">
    <property type="entry name" value="MetI-like"/>
    <property type="match status" value="1"/>
</dbReference>
<organism evidence="10 11">
    <name type="scientific">Propioniciclava tarda</name>
    <dbReference type="NCBI Taxonomy" id="433330"/>
    <lineage>
        <taxon>Bacteria</taxon>
        <taxon>Bacillati</taxon>
        <taxon>Actinomycetota</taxon>
        <taxon>Actinomycetes</taxon>
        <taxon>Propionibacteriales</taxon>
        <taxon>Propionibacteriaceae</taxon>
        <taxon>Propioniciclava</taxon>
    </lineage>
</organism>
<evidence type="ECO:0000313" key="11">
    <source>
        <dbReference type="Proteomes" id="UP000291933"/>
    </source>
</evidence>
<name>A0A4Q9KIB4_PROTD</name>
<gene>
    <name evidence="10" type="ORF">ET996_12265</name>
</gene>
<accession>A0A4Q9KIB4</accession>
<evidence type="ECO:0000313" key="10">
    <source>
        <dbReference type="EMBL" id="TBT93143.1"/>
    </source>
</evidence>
<dbReference type="InterPro" id="IPR035906">
    <property type="entry name" value="MetI-like_sf"/>
</dbReference>
<sequence>MSVAGTVPFFAYTAIFLVLPTLLVVVGAFRSREGVFTLNGITQALSERTIGIFINSLVVSAVTALIGAVAGALIAYALATAPSGSLMRRTFTAFMSVVAQFGGVMLAFAFIATIGINGMVTRLMTQTVGFSLDPAMLSTLFGVGVVYIYFQIPLMVIVFLPALDGLKPQWREATANLGGTGVTYWTRVAGPILLPSFLGSYLLLFANSFSAFATAAALISQQTIIVPMEIESALRNENDLGMDAYAQALALGMIIVVALVMWGYAVLGRRASRWQA</sequence>
<reference evidence="10 11" key="1">
    <citation type="submission" date="2019-01" db="EMBL/GenBank/DDBJ databases">
        <title>Lactibacter flavus gen. nov., sp. nov., a novel bacterium of the family Propionibacteriaceae isolated from raw milk and dairy products.</title>
        <authorList>
            <person name="Huptas C."/>
            <person name="Wenning M."/>
            <person name="Breitenwieser F."/>
            <person name="Doll E."/>
            <person name="Von Neubeck M."/>
            <person name="Busse H.-J."/>
            <person name="Scherer S."/>
        </authorList>
    </citation>
    <scope>NUCLEOTIDE SEQUENCE [LARGE SCALE GENOMIC DNA]</scope>
    <source>
        <strain evidence="10 11">DSM 22130</strain>
    </source>
</reference>
<evidence type="ECO:0000256" key="6">
    <source>
        <dbReference type="ARBA" id="ARBA00022989"/>
    </source>
</evidence>
<keyword evidence="6 8" id="KW-1133">Transmembrane helix</keyword>
<feature type="transmembrane region" description="Helical" evidence="8">
    <location>
        <begin position="201"/>
        <end position="224"/>
    </location>
</feature>
<evidence type="ECO:0000256" key="2">
    <source>
        <dbReference type="ARBA" id="ARBA00007069"/>
    </source>
</evidence>
<feature type="transmembrane region" description="Helical" evidence="8">
    <location>
        <begin position="50"/>
        <end position="79"/>
    </location>
</feature>
<evidence type="ECO:0000259" key="9">
    <source>
        <dbReference type="PROSITE" id="PS50928"/>
    </source>
</evidence>
<dbReference type="GO" id="GO:0005886">
    <property type="term" value="C:plasma membrane"/>
    <property type="evidence" value="ECO:0007669"/>
    <property type="project" value="UniProtKB-SubCell"/>
</dbReference>
<dbReference type="PANTHER" id="PTHR42929:SF1">
    <property type="entry name" value="INNER MEMBRANE ABC TRANSPORTER PERMEASE PROTEIN YDCU-RELATED"/>
    <property type="match status" value="1"/>
</dbReference>
<feature type="transmembrane region" description="Helical" evidence="8">
    <location>
        <begin position="9"/>
        <end position="30"/>
    </location>
</feature>
<keyword evidence="11" id="KW-1185">Reference proteome</keyword>
<evidence type="ECO:0000256" key="1">
    <source>
        <dbReference type="ARBA" id="ARBA00004651"/>
    </source>
</evidence>
<evidence type="ECO:0000256" key="4">
    <source>
        <dbReference type="ARBA" id="ARBA00022475"/>
    </source>
</evidence>
<keyword evidence="4" id="KW-1003">Cell membrane</keyword>
<keyword evidence="7 8" id="KW-0472">Membrane</keyword>
<evidence type="ECO:0000256" key="3">
    <source>
        <dbReference type="ARBA" id="ARBA00022448"/>
    </source>
</evidence>
<dbReference type="Proteomes" id="UP000291933">
    <property type="component" value="Unassembled WGS sequence"/>
</dbReference>
<evidence type="ECO:0000256" key="7">
    <source>
        <dbReference type="ARBA" id="ARBA00023136"/>
    </source>
</evidence>
<feature type="transmembrane region" description="Helical" evidence="8">
    <location>
        <begin position="91"/>
        <end position="116"/>
    </location>
</feature>
<dbReference type="GO" id="GO:0055085">
    <property type="term" value="P:transmembrane transport"/>
    <property type="evidence" value="ECO:0007669"/>
    <property type="project" value="InterPro"/>
</dbReference>
<feature type="transmembrane region" description="Helical" evidence="8">
    <location>
        <begin position="244"/>
        <end position="267"/>
    </location>
</feature>
<comment type="caution">
    <text evidence="10">The sequence shown here is derived from an EMBL/GenBank/DDBJ whole genome shotgun (WGS) entry which is preliminary data.</text>
</comment>
<protein>
    <submittedName>
        <fullName evidence="10">ABC transporter permease</fullName>
    </submittedName>
</protein>
<comment type="subcellular location">
    <subcellularLocation>
        <location evidence="1">Cell membrane</location>
        <topology evidence="1">Multi-pass membrane protein</topology>
    </subcellularLocation>
</comment>
<feature type="transmembrane region" description="Helical" evidence="8">
    <location>
        <begin position="136"/>
        <end position="163"/>
    </location>
</feature>
<dbReference type="InterPro" id="IPR000515">
    <property type="entry name" value="MetI-like"/>
</dbReference>
<dbReference type="AlphaFoldDB" id="A0A4Q9KIB4"/>
<comment type="similarity">
    <text evidence="2">Belongs to the binding-protein-dependent transport system permease family. CysTW subfamily.</text>
</comment>
<dbReference type="OrthoDB" id="8404154at2"/>
<dbReference type="PROSITE" id="PS50928">
    <property type="entry name" value="ABC_TM1"/>
    <property type="match status" value="1"/>
</dbReference>
<evidence type="ECO:0000256" key="5">
    <source>
        <dbReference type="ARBA" id="ARBA00022692"/>
    </source>
</evidence>
<keyword evidence="5 8" id="KW-0812">Transmembrane</keyword>
<proteinExistence type="inferred from homology"/>
<dbReference type="PANTHER" id="PTHR42929">
    <property type="entry name" value="INNER MEMBRANE ABC TRANSPORTER PERMEASE PROTEIN YDCU-RELATED-RELATED"/>
    <property type="match status" value="1"/>
</dbReference>
<evidence type="ECO:0000256" key="8">
    <source>
        <dbReference type="SAM" id="Phobius"/>
    </source>
</evidence>
<keyword evidence="3" id="KW-0813">Transport</keyword>
<feature type="domain" description="ABC transmembrane type-1" evidence="9">
    <location>
        <begin position="53"/>
        <end position="266"/>
    </location>
</feature>
<dbReference type="EMBL" id="SDMR01000018">
    <property type="protein sequence ID" value="TBT93143.1"/>
    <property type="molecule type" value="Genomic_DNA"/>
</dbReference>
<dbReference type="Gene3D" id="1.10.3720.10">
    <property type="entry name" value="MetI-like"/>
    <property type="match status" value="1"/>
</dbReference>